<dbReference type="AlphaFoldDB" id="A0A4C2EA70"/>
<evidence type="ECO:0000313" key="3">
    <source>
        <dbReference type="EMBL" id="GCF01075.1"/>
    </source>
</evidence>
<feature type="domain" description="5'-3' DNA helicase ZGRF1-like N-terminal" evidence="2">
    <location>
        <begin position="4"/>
        <end position="73"/>
    </location>
</feature>
<reference evidence="3 4" key="1">
    <citation type="submission" date="2019-01" db="EMBL/GenBank/DDBJ databases">
        <title>Draft Genome Sequencing of Zygosaccharomyces mellis Ca-7.</title>
        <authorList>
            <person name="Shiwa Y."/>
            <person name="Kanesaki Y."/>
            <person name="Ishige T."/>
            <person name="Mura K."/>
            <person name="Hori T."/>
            <person name="Tamura T."/>
        </authorList>
    </citation>
    <scope>NUCLEOTIDE SEQUENCE [LARGE SCALE GENOMIC DNA]</scope>
    <source>
        <strain evidence="3 4">Ca-7</strain>
    </source>
</reference>
<dbReference type="OrthoDB" id="6513042at2759"/>
<proteinExistence type="predicted"/>
<sequence>MRGEYECQYTSDQIRKKHKCWHDGKLRLRDDGKVMLYAEDGSKLSVKRDISKWLDAEKFNQEFQFCSRFVVIITAQDEKPSLALPMKPFKTPRALAPRATRPAAQPARLRKLATRPARRSRVVQQGQTPAPPPTRRARSRIRHVQAEPIRI</sequence>
<comment type="caution">
    <text evidence="3">The sequence shown here is derived from an EMBL/GenBank/DDBJ whole genome shotgun (WGS) entry which is preliminary data.</text>
</comment>
<evidence type="ECO:0000256" key="1">
    <source>
        <dbReference type="SAM" id="MobiDB-lite"/>
    </source>
</evidence>
<keyword evidence="4" id="KW-1185">Reference proteome</keyword>
<protein>
    <recommendedName>
        <fullName evidence="2">5'-3' DNA helicase ZGRF1-like N-terminal domain-containing protein</fullName>
    </recommendedName>
</protein>
<accession>A0A4C2EA70</accession>
<dbReference type="Pfam" id="PF10382">
    <property type="entry name" value="ZGRF1-like_N"/>
    <property type="match status" value="1"/>
</dbReference>
<feature type="region of interest" description="Disordered" evidence="1">
    <location>
        <begin position="83"/>
        <end position="151"/>
    </location>
</feature>
<gene>
    <name evidence="3" type="ORF">ZYGM_001205</name>
</gene>
<evidence type="ECO:0000313" key="4">
    <source>
        <dbReference type="Proteomes" id="UP000301737"/>
    </source>
</evidence>
<dbReference type="Proteomes" id="UP000301737">
    <property type="component" value="Unassembled WGS sequence"/>
</dbReference>
<organism evidence="3 4">
    <name type="scientific">Zygosaccharomyces mellis</name>
    <dbReference type="NCBI Taxonomy" id="42258"/>
    <lineage>
        <taxon>Eukaryota</taxon>
        <taxon>Fungi</taxon>
        <taxon>Dikarya</taxon>
        <taxon>Ascomycota</taxon>
        <taxon>Saccharomycotina</taxon>
        <taxon>Saccharomycetes</taxon>
        <taxon>Saccharomycetales</taxon>
        <taxon>Saccharomycetaceae</taxon>
        <taxon>Zygosaccharomyces</taxon>
    </lineage>
</organism>
<dbReference type="EMBL" id="BIMX01000026">
    <property type="protein sequence ID" value="GCF01075.1"/>
    <property type="molecule type" value="Genomic_DNA"/>
</dbReference>
<feature type="compositionally biased region" description="Basic residues" evidence="1">
    <location>
        <begin position="108"/>
        <end position="121"/>
    </location>
</feature>
<evidence type="ECO:0000259" key="2">
    <source>
        <dbReference type="Pfam" id="PF10382"/>
    </source>
</evidence>
<feature type="compositionally biased region" description="Low complexity" evidence="1">
    <location>
        <begin position="91"/>
        <end position="107"/>
    </location>
</feature>
<name>A0A4C2EA70_9SACH</name>
<dbReference type="InterPro" id="IPR018838">
    <property type="entry name" value="ZGRF1-like_N"/>
</dbReference>